<dbReference type="PRINTS" id="PR00344">
    <property type="entry name" value="BCTRLSENSOR"/>
</dbReference>
<evidence type="ECO:0000313" key="6">
    <source>
        <dbReference type="EMBL" id="MBK1633254.1"/>
    </source>
</evidence>
<feature type="transmembrane region" description="Helical" evidence="4">
    <location>
        <begin position="60"/>
        <end position="80"/>
    </location>
</feature>
<dbReference type="SMART" id="SM00387">
    <property type="entry name" value="HATPase_c"/>
    <property type="match status" value="1"/>
</dbReference>
<feature type="transmembrane region" description="Helical" evidence="4">
    <location>
        <begin position="87"/>
        <end position="104"/>
    </location>
</feature>
<evidence type="ECO:0000256" key="2">
    <source>
        <dbReference type="ARBA" id="ARBA00012438"/>
    </source>
</evidence>
<comment type="catalytic activity">
    <reaction evidence="1">
        <text>ATP + protein L-histidine = ADP + protein N-phospho-L-histidine.</text>
        <dbReference type="EC" id="2.7.13.3"/>
    </reaction>
</comment>
<evidence type="ECO:0000256" key="3">
    <source>
        <dbReference type="ARBA" id="ARBA00022553"/>
    </source>
</evidence>
<dbReference type="InterPro" id="IPR003661">
    <property type="entry name" value="HisK_dim/P_dom"/>
</dbReference>
<organism evidence="6 7">
    <name type="scientific">Thiohalocapsa halophila</name>
    <dbReference type="NCBI Taxonomy" id="69359"/>
    <lineage>
        <taxon>Bacteria</taxon>
        <taxon>Pseudomonadati</taxon>
        <taxon>Pseudomonadota</taxon>
        <taxon>Gammaproteobacteria</taxon>
        <taxon>Chromatiales</taxon>
        <taxon>Chromatiaceae</taxon>
        <taxon>Thiohalocapsa</taxon>
    </lineage>
</organism>
<dbReference type="SUPFAM" id="SSF47384">
    <property type="entry name" value="Homodimeric domain of signal transducing histidine kinase"/>
    <property type="match status" value="1"/>
</dbReference>
<dbReference type="SUPFAM" id="SSF55874">
    <property type="entry name" value="ATPase domain of HSP90 chaperone/DNA topoisomerase II/histidine kinase"/>
    <property type="match status" value="1"/>
</dbReference>
<feature type="transmembrane region" description="Helical" evidence="4">
    <location>
        <begin position="164"/>
        <end position="184"/>
    </location>
</feature>
<dbReference type="Gene3D" id="3.30.565.10">
    <property type="entry name" value="Histidine kinase-like ATPase, C-terminal domain"/>
    <property type="match status" value="1"/>
</dbReference>
<gene>
    <name evidence="6" type="ORF">CKO31_21360</name>
</gene>
<keyword evidence="3" id="KW-0597">Phosphoprotein</keyword>
<evidence type="ECO:0000256" key="1">
    <source>
        <dbReference type="ARBA" id="ARBA00000085"/>
    </source>
</evidence>
<dbReference type="InterPro" id="IPR035965">
    <property type="entry name" value="PAS-like_dom_sf"/>
</dbReference>
<keyword evidence="7" id="KW-1185">Reference proteome</keyword>
<evidence type="ECO:0000256" key="4">
    <source>
        <dbReference type="SAM" id="Phobius"/>
    </source>
</evidence>
<dbReference type="Proteomes" id="UP000748752">
    <property type="component" value="Unassembled WGS sequence"/>
</dbReference>
<keyword evidence="4" id="KW-0472">Membrane</keyword>
<dbReference type="InterPro" id="IPR036097">
    <property type="entry name" value="HisK_dim/P_sf"/>
</dbReference>
<dbReference type="EC" id="2.7.13.3" evidence="2"/>
<sequence length="551" mass="60197">MDQDSALSTDGTGAIRRVFRADSALTWLFLYRLVLAALLLLLFSYPVAQPWLGTSATVDAARIVLGLHGLSILAGGLMIGSQRPSRAHQIQIAIFLDIAVYTLLMHLAGGVASGLGLLPAIAVIAGAILMEGRLSLLFASLATLAVITQQLYSQLYDGTQSGTYTQAGLLGLTYFAVALLAHVMTRRLRETERLAARRKVDLADLSRLNEHVIQRMSMGVVAIDGERRLLLLNNAARRLLGAPQAQPGDSLFLLAPTLRDWFLERLRDGSDGEQDDTLVQIGDNEVLPSLRLLGQGRAYGALIYLRDRRELVRQAQEMKLAALGRLTASIAHNIRNPLSSVTHAAQLLGESEHIDAADANLLEILQRNALRIDETVTSILQLSRRHAAERNDVDLAAWVREFADEYRESHPDRAARMRVVAATNPLPLRVDARHLGQILRNLCDNAFKHGTRDGAPPQVVLRAARDGRTGTVQLDVMDTGPGIPPENRRQIFEPFFTTSVSGTGLGLYIARELAEANGIRLEYSPAELTEGRFRLTFGPHRIAEAAADAAV</sequence>
<dbReference type="PROSITE" id="PS50109">
    <property type="entry name" value="HIS_KIN"/>
    <property type="match status" value="1"/>
</dbReference>
<dbReference type="CDD" id="cd00075">
    <property type="entry name" value="HATPase"/>
    <property type="match status" value="1"/>
</dbReference>
<comment type="caution">
    <text evidence="6">The sequence shown here is derived from an EMBL/GenBank/DDBJ whole genome shotgun (WGS) entry which is preliminary data.</text>
</comment>
<feature type="transmembrane region" description="Helical" evidence="4">
    <location>
        <begin position="25"/>
        <end position="48"/>
    </location>
</feature>
<proteinExistence type="predicted"/>
<keyword evidence="4" id="KW-0812">Transmembrane</keyword>
<protein>
    <recommendedName>
        <fullName evidence="2">histidine kinase</fullName>
        <ecNumber evidence="2">2.7.13.3</ecNumber>
    </recommendedName>
</protein>
<dbReference type="InterPro" id="IPR004358">
    <property type="entry name" value="Sig_transdc_His_kin-like_C"/>
</dbReference>
<dbReference type="Gene3D" id="3.30.450.20">
    <property type="entry name" value="PAS domain"/>
    <property type="match status" value="1"/>
</dbReference>
<dbReference type="InterPro" id="IPR005467">
    <property type="entry name" value="His_kinase_dom"/>
</dbReference>
<dbReference type="Pfam" id="PF00512">
    <property type="entry name" value="HisKA"/>
    <property type="match status" value="1"/>
</dbReference>
<dbReference type="RefSeq" id="WP_200241432.1">
    <property type="nucleotide sequence ID" value="NZ_NRRV01000074.1"/>
</dbReference>
<dbReference type="InterPro" id="IPR000014">
    <property type="entry name" value="PAS"/>
</dbReference>
<dbReference type="Pfam" id="PF25323">
    <property type="entry name" value="6TM_PilS"/>
    <property type="match status" value="1"/>
</dbReference>
<dbReference type="EMBL" id="NRRV01000074">
    <property type="protein sequence ID" value="MBK1633254.1"/>
    <property type="molecule type" value="Genomic_DNA"/>
</dbReference>
<evidence type="ECO:0000313" key="7">
    <source>
        <dbReference type="Proteomes" id="UP000748752"/>
    </source>
</evidence>
<dbReference type="InterPro" id="IPR036890">
    <property type="entry name" value="HATPase_C_sf"/>
</dbReference>
<dbReference type="InterPro" id="IPR003594">
    <property type="entry name" value="HATPase_dom"/>
</dbReference>
<dbReference type="SMART" id="SM00388">
    <property type="entry name" value="HisKA"/>
    <property type="match status" value="1"/>
</dbReference>
<dbReference type="PANTHER" id="PTHR43065:SF52">
    <property type="entry name" value="SENSOR PROTEIN KINASE PILS"/>
    <property type="match status" value="1"/>
</dbReference>
<dbReference type="PANTHER" id="PTHR43065">
    <property type="entry name" value="SENSOR HISTIDINE KINASE"/>
    <property type="match status" value="1"/>
</dbReference>
<reference evidence="6 7" key="1">
    <citation type="journal article" date="2020" name="Microorganisms">
        <title>Osmotic Adaptation and Compatible Solute Biosynthesis of Phototrophic Bacteria as Revealed from Genome Analyses.</title>
        <authorList>
            <person name="Imhoff J.F."/>
            <person name="Rahn T."/>
            <person name="Kunzel S."/>
            <person name="Keller A."/>
            <person name="Neulinger S.C."/>
        </authorList>
    </citation>
    <scope>NUCLEOTIDE SEQUENCE [LARGE SCALE GENOMIC DNA]</scope>
    <source>
        <strain evidence="6 7">DSM 6210</strain>
    </source>
</reference>
<dbReference type="Pfam" id="PF13188">
    <property type="entry name" value="PAS_8"/>
    <property type="match status" value="1"/>
</dbReference>
<accession>A0ABS1CN34</accession>
<feature type="domain" description="Histidine kinase" evidence="5">
    <location>
        <begin position="329"/>
        <end position="541"/>
    </location>
</feature>
<keyword evidence="4" id="KW-1133">Transmembrane helix</keyword>
<dbReference type="Pfam" id="PF02518">
    <property type="entry name" value="HATPase_c"/>
    <property type="match status" value="1"/>
</dbReference>
<name>A0ABS1CN34_9GAMM</name>
<dbReference type="SUPFAM" id="SSF55785">
    <property type="entry name" value="PYP-like sensor domain (PAS domain)"/>
    <property type="match status" value="1"/>
</dbReference>
<evidence type="ECO:0000259" key="5">
    <source>
        <dbReference type="PROSITE" id="PS50109"/>
    </source>
</evidence>
<dbReference type="CDD" id="cd00082">
    <property type="entry name" value="HisKA"/>
    <property type="match status" value="1"/>
</dbReference>
<dbReference type="Gene3D" id="1.10.287.130">
    <property type="match status" value="1"/>
</dbReference>